<dbReference type="EMBL" id="AMWJ02000001">
    <property type="protein sequence ID" value="NNJ14662.1"/>
    <property type="molecule type" value="Genomic_DNA"/>
</dbReference>
<dbReference type="Proteomes" id="UP000010448">
    <property type="component" value="Unassembled WGS sequence"/>
</dbReference>
<keyword evidence="1" id="KW-0175">Coiled coil</keyword>
<dbReference type="OrthoDB" id="9097377at2"/>
<feature type="coiled-coil region" evidence="1">
    <location>
        <begin position="91"/>
        <end position="125"/>
    </location>
</feature>
<evidence type="ECO:0000313" key="3">
    <source>
        <dbReference type="Proteomes" id="UP000010448"/>
    </source>
</evidence>
<gene>
    <name evidence="2" type="ORF">CSV86_005080</name>
</gene>
<dbReference type="AlphaFoldDB" id="A0A7K4EAJ6"/>
<comment type="caution">
    <text evidence="2">The sequence shown here is derived from an EMBL/GenBank/DDBJ whole genome shotgun (WGS) entry which is preliminary data.</text>
</comment>
<keyword evidence="3" id="KW-1185">Reference proteome</keyword>
<name>A0A7K4EAJ6_9PSED</name>
<evidence type="ECO:0000256" key="1">
    <source>
        <dbReference type="SAM" id="Coils"/>
    </source>
</evidence>
<reference evidence="2 3" key="1">
    <citation type="journal article" date="2013" name="Genome Announc.">
        <title>Genome Sequence of Naphthalene-Degrading Soil Bacterium Pseudomonas putida CSV86.</title>
        <authorList>
            <person name="Phale P.S."/>
            <person name="Paliwal V."/>
            <person name="Raju S.C."/>
            <person name="Modak A."/>
            <person name="Purohit H.J."/>
        </authorList>
    </citation>
    <scope>NUCLEOTIDE SEQUENCE [LARGE SCALE GENOMIC DNA]</scope>
    <source>
        <strain evidence="2 3">CSV86</strain>
    </source>
</reference>
<sequence length="147" mass="16484">MSATDNYRSALQRLITNTPINIQPPYTINKDTVAIEAGRKRGSIKKSRQEFKELINDIQAAAKARATAFDSVVQPTPHRANTARQVHHRELQTIKSELELALQKVVSLVEENHRLKLEVENLTKEKSIVNSFPLNLTSSTKGNGLKD</sequence>
<dbReference type="RefSeq" id="WP_156358117.1">
    <property type="nucleotide sequence ID" value="NZ_AMWJ02000001.1"/>
</dbReference>
<proteinExistence type="predicted"/>
<evidence type="ECO:0000313" key="2">
    <source>
        <dbReference type="EMBL" id="NNJ14662.1"/>
    </source>
</evidence>
<protein>
    <submittedName>
        <fullName evidence="2">Uncharacterized protein</fullName>
    </submittedName>
</protein>
<accession>A0A7K4EAJ6</accession>
<organism evidence="2 3">
    <name type="scientific">Pseudomonas bharatica CSV86</name>
    <dbReference type="NCBI Taxonomy" id="1005395"/>
    <lineage>
        <taxon>Bacteria</taxon>
        <taxon>Pseudomonadati</taxon>
        <taxon>Pseudomonadota</taxon>
        <taxon>Gammaproteobacteria</taxon>
        <taxon>Pseudomonadales</taxon>
        <taxon>Pseudomonadaceae</taxon>
        <taxon>Pseudomonas</taxon>
        <taxon>Pseudomonas bharatica</taxon>
    </lineage>
</organism>